<name>A0A1A9F1Q4_9GAMM</name>
<organism evidence="5 6">
    <name type="scientific">Marinobacterium aestuarii</name>
    <dbReference type="NCBI Taxonomy" id="1821621"/>
    <lineage>
        <taxon>Bacteria</taxon>
        <taxon>Pseudomonadati</taxon>
        <taxon>Pseudomonadota</taxon>
        <taxon>Gammaproteobacteria</taxon>
        <taxon>Oceanospirillales</taxon>
        <taxon>Oceanospirillaceae</taxon>
        <taxon>Marinobacterium</taxon>
    </lineage>
</organism>
<gene>
    <name evidence="5" type="ORF">A8C75_17875</name>
</gene>
<dbReference type="PANTHER" id="PTHR43537:SF53">
    <property type="entry name" value="HTH-TYPE TRANSCRIPTIONAL REPRESSOR NANR"/>
    <property type="match status" value="1"/>
</dbReference>
<dbReference type="SMART" id="SM00345">
    <property type="entry name" value="HTH_GNTR"/>
    <property type="match status" value="1"/>
</dbReference>
<dbReference type="InterPro" id="IPR011711">
    <property type="entry name" value="GntR_C"/>
</dbReference>
<accession>A0A1A9F1Q4</accession>
<reference evidence="5 6" key="2">
    <citation type="journal article" date="2018" name="Int. J. Syst. Evol. Microbiol.">
        <title>Marinobacterium aestuarii sp. nov., a benzene-degrading marine bacterium isolated from estuary sediment.</title>
        <authorList>
            <person name="Bae S.S."/>
            <person name="Jung J."/>
            <person name="Chung D."/>
            <person name="Baek K."/>
        </authorList>
    </citation>
    <scope>NUCLEOTIDE SEQUENCE [LARGE SCALE GENOMIC DNA]</scope>
    <source>
        <strain evidence="5 6">ST58-10</strain>
    </source>
</reference>
<evidence type="ECO:0000313" key="5">
    <source>
        <dbReference type="EMBL" id="ANG64156.1"/>
    </source>
</evidence>
<dbReference type="SUPFAM" id="SSF48008">
    <property type="entry name" value="GntR ligand-binding domain-like"/>
    <property type="match status" value="1"/>
</dbReference>
<dbReference type="SMART" id="SM00895">
    <property type="entry name" value="FCD"/>
    <property type="match status" value="1"/>
</dbReference>
<evidence type="ECO:0000313" key="6">
    <source>
        <dbReference type="Proteomes" id="UP000078070"/>
    </source>
</evidence>
<dbReference type="GO" id="GO:0003677">
    <property type="term" value="F:DNA binding"/>
    <property type="evidence" value="ECO:0007669"/>
    <property type="project" value="UniProtKB-KW"/>
</dbReference>
<keyword evidence="3" id="KW-0804">Transcription</keyword>
<proteinExistence type="predicted"/>
<protein>
    <submittedName>
        <fullName evidence="5">GntR family transcriptional regulator</fullName>
    </submittedName>
</protein>
<dbReference type="SUPFAM" id="SSF46785">
    <property type="entry name" value="Winged helix' DNA-binding domain"/>
    <property type="match status" value="1"/>
</dbReference>
<dbReference type="InterPro" id="IPR036388">
    <property type="entry name" value="WH-like_DNA-bd_sf"/>
</dbReference>
<evidence type="ECO:0000256" key="1">
    <source>
        <dbReference type="ARBA" id="ARBA00023015"/>
    </source>
</evidence>
<dbReference type="Gene3D" id="1.10.10.10">
    <property type="entry name" value="Winged helix-like DNA-binding domain superfamily/Winged helix DNA-binding domain"/>
    <property type="match status" value="1"/>
</dbReference>
<dbReference type="PANTHER" id="PTHR43537">
    <property type="entry name" value="TRANSCRIPTIONAL REGULATOR, GNTR FAMILY"/>
    <property type="match status" value="1"/>
</dbReference>
<keyword evidence="2" id="KW-0238">DNA-binding</keyword>
<dbReference type="AlphaFoldDB" id="A0A1A9F1Q4"/>
<dbReference type="Pfam" id="PF00392">
    <property type="entry name" value="GntR"/>
    <property type="match status" value="1"/>
</dbReference>
<evidence type="ECO:0000256" key="2">
    <source>
        <dbReference type="ARBA" id="ARBA00023125"/>
    </source>
</evidence>
<dbReference type="OrthoDB" id="5243844at2"/>
<dbReference type="Gene3D" id="1.20.120.530">
    <property type="entry name" value="GntR ligand-binding domain-like"/>
    <property type="match status" value="1"/>
</dbReference>
<feature type="domain" description="HTH gntR-type" evidence="4">
    <location>
        <begin position="12"/>
        <end position="79"/>
    </location>
</feature>
<dbReference type="InterPro" id="IPR008920">
    <property type="entry name" value="TF_FadR/GntR_C"/>
</dbReference>
<sequence length="237" mass="26902">MTKTSIRKSDSKPGADDVYDRIWSAIMERKLQPGTRLKEEDLCEVFQTSRGGIRKVLLRLAHHNLVNLVPNSGAYVAKVTVKEAREVFQARRLIETELVRELALNFCADKQRALTEHVELEEQAHHEGDLNRRIRLSGEFHLKIGELADKPVLTQFLREIISRTSLIIAQYQRASARHSEQTATHPCCEHSGLIEAFEQHDAARAVALMIEHLNHLEEQLDLTSGSHSAIDLQSIFS</sequence>
<evidence type="ECO:0000256" key="3">
    <source>
        <dbReference type="ARBA" id="ARBA00023163"/>
    </source>
</evidence>
<dbReference type="RefSeq" id="WP_067385511.1">
    <property type="nucleotide sequence ID" value="NZ_CP015839.1"/>
</dbReference>
<evidence type="ECO:0000259" key="4">
    <source>
        <dbReference type="PROSITE" id="PS50949"/>
    </source>
</evidence>
<dbReference type="PROSITE" id="PS50949">
    <property type="entry name" value="HTH_GNTR"/>
    <property type="match status" value="1"/>
</dbReference>
<keyword evidence="6" id="KW-1185">Reference proteome</keyword>
<reference evidence="6" key="1">
    <citation type="submission" date="2016-05" db="EMBL/GenBank/DDBJ databases">
        <authorList>
            <person name="Baek K."/>
            <person name="Yang S.-J."/>
        </authorList>
    </citation>
    <scope>NUCLEOTIDE SEQUENCE [LARGE SCALE GENOMIC DNA]</scope>
    <source>
        <strain evidence="6">ST58-10</strain>
    </source>
</reference>
<dbReference type="EMBL" id="CP015839">
    <property type="protein sequence ID" value="ANG64156.1"/>
    <property type="molecule type" value="Genomic_DNA"/>
</dbReference>
<dbReference type="Pfam" id="PF07729">
    <property type="entry name" value="FCD"/>
    <property type="match status" value="1"/>
</dbReference>
<dbReference type="Proteomes" id="UP000078070">
    <property type="component" value="Chromosome"/>
</dbReference>
<keyword evidence="1" id="KW-0805">Transcription regulation</keyword>
<dbReference type="STRING" id="1821621.A8C75_17875"/>
<dbReference type="InterPro" id="IPR036390">
    <property type="entry name" value="WH_DNA-bd_sf"/>
</dbReference>
<dbReference type="GO" id="GO:0003700">
    <property type="term" value="F:DNA-binding transcription factor activity"/>
    <property type="evidence" value="ECO:0007669"/>
    <property type="project" value="InterPro"/>
</dbReference>
<dbReference type="KEGG" id="mars:A8C75_17875"/>
<dbReference type="InterPro" id="IPR000524">
    <property type="entry name" value="Tscrpt_reg_HTH_GntR"/>
</dbReference>